<keyword evidence="2" id="KW-1185">Reference proteome</keyword>
<protein>
    <submittedName>
        <fullName evidence="1">Uncharacterized protein</fullName>
    </submittedName>
</protein>
<gene>
    <name evidence="1" type="ORF">SAMN05444412_104265</name>
</gene>
<dbReference type="EMBL" id="FNQC01000004">
    <property type="protein sequence ID" value="SDZ00422.1"/>
    <property type="molecule type" value="Genomic_DNA"/>
</dbReference>
<dbReference type="InterPro" id="IPR058060">
    <property type="entry name" value="HYC_CC_PP"/>
</dbReference>
<dbReference type="Proteomes" id="UP000199663">
    <property type="component" value="Unassembled WGS sequence"/>
</dbReference>
<reference evidence="1 2" key="1">
    <citation type="submission" date="2016-10" db="EMBL/GenBank/DDBJ databases">
        <authorList>
            <person name="Varghese N."/>
            <person name="Submissions S."/>
        </authorList>
    </citation>
    <scope>NUCLEOTIDE SEQUENCE [LARGE SCALE GENOMIC DNA]</scope>
    <source>
        <strain evidence="1 2">DSM 17997</strain>
    </source>
</reference>
<proteinExistence type="predicted"/>
<name>A0A1H3PGY5_9BACT</name>
<dbReference type="NCBIfam" id="NF047658">
    <property type="entry name" value="HYC_CC_PP"/>
    <property type="match status" value="1"/>
</dbReference>
<accession>A0A1H3PGY5</accession>
<dbReference type="RefSeq" id="WP_026333643.1">
    <property type="nucleotide sequence ID" value="NZ_FNQC01000004.1"/>
</dbReference>
<comment type="caution">
    <text evidence="1">The sequence shown here is derived from an EMBL/GenBank/DDBJ whole genome shotgun (WGS) entry which is preliminary data.</text>
</comment>
<evidence type="ECO:0000313" key="1">
    <source>
        <dbReference type="EMBL" id="SDZ00422.1"/>
    </source>
</evidence>
<organism evidence="1 2">
    <name type="scientific">Rhodonellum ikkaensis</name>
    <dbReference type="NCBI Taxonomy" id="336829"/>
    <lineage>
        <taxon>Bacteria</taxon>
        <taxon>Pseudomonadati</taxon>
        <taxon>Bacteroidota</taxon>
        <taxon>Cytophagia</taxon>
        <taxon>Cytophagales</taxon>
        <taxon>Cytophagaceae</taxon>
        <taxon>Rhodonellum</taxon>
    </lineage>
</organism>
<dbReference type="Pfam" id="PF26622">
    <property type="entry name" value="DUF8199"/>
    <property type="match status" value="1"/>
</dbReference>
<sequence>MKQFIKIALLLLFVFFNAGLSYSMHYCGEDFQLINLYAESKTCCPSEEPMPGCCDDVSNLDLPNTDQQQIDLLDFQTLPIASIVPEFFEFQIPTSIKEKVLGFSNSSPPYLHKTPIYISIQVFLI</sequence>
<dbReference type="InterPro" id="IPR058512">
    <property type="entry name" value="DUF8199"/>
</dbReference>
<evidence type="ECO:0000313" key="2">
    <source>
        <dbReference type="Proteomes" id="UP000199663"/>
    </source>
</evidence>